<keyword evidence="1" id="KW-0175">Coiled coil</keyword>
<dbReference type="GeneID" id="25330200"/>
<evidence type="ECO:0000256" key="1">
    <source>
        <dbReference type="SAM" id="Coils"/>
    </source>
</evidence>
<dbReference type="EMBL" id="KN847321">
    <property type="protein sequence ID" value="KIW52666.1"/>
    <property type="molecule type" value="Genomic_DNA"/>
</dbReference>
<evidence type="ECO:0000256" key="2">
    <source>
        <dbReference type="SAM" id="MobiDB-lite"/>
    </source>
</evidence>
<dbReference type="Proteomes" id="UP000054342">
    <property type="component" value="Unassembled WGS sequence"/>
</dbReference>
<feature type="compositionally biased region" description="Acidic residues" evidence="2">
    <location>
        <begin position="518"/>
        <end position="533"/>
    </location>
</feature>
<reference evidence="3 4" key="1">
    <citation type="submission" date="2015-01" db="EMBL/GenBank/DDBJ databases">
        <title>The Genome Sequence of Exophiala xenobiotica CBS118157.</title>
        <authorList>
            <consortium name="The Broad Institute Genomics Platform"/>
            <person name="Cuomo C."/>
            <person name="de Hoog S."/>
            <person name="Gorbushina A."/>
            <person name="Stielow B."/>
            <person name="Teixiera M."/>
            <person name="Abouelleil A."/>
            <person name="Chapman S.B."/>
            <person name="Priest M."/>
            <person name="Young S.K."/>
            <person name="Wortman J."/>
            <person name="Nusbaum C."/>
            <person name="Birren B."/>
        </authorList>
    </citation>
    <scope>NUCLEOTIDE SEQUENCE [LARGE SCALE GENOMIC DNA]</scope>
    <source>
        <strain evidence="3 4">CBS 118157</strain>
    </source>
</reference>
<accession>A0A0D2BJN7</accession>
<dbReference type="OrthoDB" id="10503493at2759"/>
<protein>
    <submittedName>
        <fullName evidence="3">Uncharacterized protein</fullName>
    </submittedName>
</protein>
<name>A0A0D2BJN7_9EURO</name>
<feature type="region of interest" description="Disordered" evidence="2">
    <location>
        <begin position="244"/>
        <end position="263"/>
    </location>
</feature>
<gene>
    <name evidence="3" type="ORF">PV05_08292</name>
</gene>
<feature type="coiled-coil region" evidence="1">
    <location>
        <begin position="110"/>
        <end position="151"/>
    </location>
</feature>
<feature type="region of interest" description="Disordered" evidence="2">
    <location>
        <begin position="427"/>
        <end position="492"/>
    </location>
</feature>
<sequence length="571" mass="62859">MENNKRSMQPRHLLPATPPFSPNTFQPSLGPVNNQFVNGQFMGTMNGGNPGTNNFMAQPMPRTNAVRPMPASVVNYSSQSGTMPTPANQNSTIYTFANANMNHTYGGYRSANVYQQLTNLQQENAHLQERLELVTQENMNLRANHQGLLRRASAITAHYRMLRGTLDFEIQPDGRLRPLVPGTIPRQTAVVEPGVPVPEAQAQHEARVTAWAGSIVPNDPYVLLPNNGNTVRPLTAPVLRRPEHVDLTDDDDGSTTAPGSTNLQQHEAYTVVTAAQAPTPAYAPQPAVPDAAFAPPVPCTVATALALGHPIARATSTPGPAQQSNPGQQIAGQRRHRESESDSASVPTPVAPVPVVSANPEPSPPVSNDGDSMAPSAKRAKKTKFYHWMNPTENEAINQHLGYINPTEEQLQRHAEQKQAEANKLMEIEKAKNEEEAAKKKEAEELRKKETARRRQETARKRREMVARRKEEAAKRKEREEETPEEADEDDAIWAVAWGEAFQKLDEEKQLKTAATVVEEDQDVEADDDEEEAGATRENVLLNVGDATVNTRDKDGKADEDDYESDDSLFN</sequence>
<feature type="compositionally biased region" description="Acidic residues" evidence="2">
    <location>
        <begin position="481"/>
        <end position="492"/>
    </location>
</feature>
<keyword evidence="4" id="KW-1185">Reference proteome</keyword>
<feature type="compositionally biased region" description="Polar residues" evidence="2">
    <location>
        <begin position="254"/>
        <end position="263"/>
    </location>
</feature>
<dbReference type="AlphaFoldDB" id="A0A0D2BJN7"/>
<feature type="compositionally biased region" description="Low complexity" evidence="2">
    <location>
        <begin position="342"/>
        <end position="360"/>
    </location>
</feature>
<dbReference type="RefSeq" id="XP_013313250.1">
    <property type="nucleotide sequence ID" value="XM_013457796.1"/>
</dbReference>
<dbReference type="HOGENOM" id="CLU_477365_0_0_1"/>
<feature type="region of interest" description="Disordered" evidence="2">
    <location>
        <begin position="514"/>
        <end position="571"/>
    </location>
</feature>
<evidence type="ECO:0000313" key="3">
    <source>
        <dbReference type="EMBL" id="KIW52666.1"/>
    </source>
</evidence>
<feature type="compositionally biased region" description="Polar residues" evidence="2">
    <location>
        <begin position="314"/>
        <end position="331"/>
    </location>
</feature>
<feature type="compositionally biased region" description="Acidic residues" evidence="2">
    <location>
        <begin position="558"/>
        <end position="571"/>
    </location>
</feature>
<evidence type="ECO:0000313" key="4">
    <source>
        <dbReference type="Proteomes" id="UP000054342"/>
    </source>
</evidence>
<organism evidence="3 4">
    <name type="scientific">Exophiala xenobiotica</name>
    <dbReference type="NCBI Taxonomy" id="348802"/>
    <lineage>
        <taxon>Eukaryota</taxon>
        <taxon>Fungi</taxon>
        <taxon>Dikarya</taxon>
        <taxon>Ascomycota</taxon>
        <taxon>Pezizomycotina</taxon>
        <taxon>Eurotiomycetes</taxon>
        <taxon>Chaetothyriomycetidae</taxon>
        <taxon>Chaetothyriales</taxon>
        <taxon>Herpotrichiellaceae</taxon>
        <taxon>Exophiala</taxon>
    </lineage>
</organism>
<feature type="region of interest" description="Disordered" evidence="2">
    <location>
        <begin position="312"/>
        <end position="379"/>
    </location>
</feature>
<feature type="compositionally biased region" description="Basic and acidic residues" evidence="2">
    <location>
        <begin position="427"/>
        <end position="480"/>
    </location>
</feature>
<proteinExistence type="predicted"/>